<feature type="transmembrane region" description="Helical" evidence="1">
    <location>
        <begin position="40"/>
        <end position="57"/>
    </location>
</feature>
<name>A0A429Z058_9HYPH</name>
<feature type="transmembrane region" description="Helical" evidence="1">
    <location>
        <begin position="12"/>
        <end position="34"/>
    </location>
</feature>
<dbReference type="Proteomes" id="UP000278398">
    <property type="component" value="Unassembled WGS sequence"/>
</dbReference>
<gene>
    <name evidence="2" type="ORF">EJC49_07420</name>
</gene>
<keyword evidence="1" id="KW-1133">Transmembrane helix</keyword>
<proteinExistence type="predicted"/>
<reference evidence="2 3" key="1">
    <citation type="submission" date="2018-12" db="EMBL/GenBank/DDBJ databases">
        <title>Mesorhizobium carbonis sp. nov., isolated from coal mine water.</title>
        <authorList>
            <person name="Xin W."/>
            <person name="Xu Z."/>
            <person name="Xiang F."/>
            <person name="Zhang J."/>
            <person name="Xi L."/>
            <person name="Liu J."/>
        </authorList>
    </citation>
    <scope>NUCLEOTIDE SEQUENCE [LARGE SCALE GENOMIC DNA]</scope>
    <source>
        <strain evidence="2 3">B2.3</strain>
    </source>
</reference>
<keyword evidence="1" id="KW-0472">Membrane</keyword>
<dbReference type="EMBL" id="RWKW01000026">
    <property type="protein sequence ID" value="RST87089.1"/>
    <property type="molecule type" value="Genomic_DNA"/>
</dbReference>
<evidence type="ECO:0000256" key="1">
    <source>
        <dbReference type="SAM" id="Phobius"/>
    </source>
</evidence>
<keyword evidence="1" id="KW-0812">Transmembrane</keyword>
<comment type="caution">
    <text evidence="2">The sequence shown here is derived from an EMBL/GenBank/DDBJ whole genome shotgun (WGS) entry which is preliminary data.</text>
</comment>
<dbReference type="RefSeq" id="WP_126698829.1">
    <property type="nucleotide sequence ID" value="NZ_RWKW01000026.1"/>
</dbReference>
<organism evidence="2 3">
    <name type="scientific">Aquibium carbonis</name>
    <dbReference type="NCBI Taxonomy" id="2495581"/>
    <lineage>
        <taxon>Bacteria</taxon>
        <taxon>Pseudomonadati</taxon>
        <taxon>Pseudomonadota</taxon>
        <taxon>Alphaproteobacteria</taxon>
        <taxon>Hyphomicrobiales</taxon>
        <taxon>Phyllobacteriaceae</taxon>
        <taxon>Aquibium</taxon>
    </lineage>
</organism>
<evidence type="ECO:0000313" key="3">
    <source>
        <dbReference type="Proteomes" id="UP000278398"/>
    </source>
</evidence>
<evidence type="ECO:0000313" key="2">
    <source>
        <dbReference type="EMBL" id="RST87089.1"/>
    </source>
</evidence>
<keyword evidence="3" id="KW-1185">Reference proteome</keyword>
<accession>A0A429Z058</accession>
<sequence length="134" mass="14859">MEDAVEPVRKIAFVCVGRAVGFGALAIAMTMLSLAFHPVLAFRCGAICTLLMAGLLTQKAMLAHRQPPRRTEVWLFLDERSRPSDERADRAFADILREVYGQFARLAFNVACFFFAMSVTLSIAGVRPFMALQS</sequence>
<dbReference type="AlphaFoldDB" id="A0A429Z058"/>
<feature type="transmembrane region" description="Helical" evidence="1">
    <location>
        <begin position="106"/>
        <end position="126"/>
    </location>
</feature>
<protein>
    <submittedName>
        <fullName evidence="2">Uncharacterized protein</fullName>
    </submittedName>
</protein>